<dbReference type="EC" id="4.2.1.20" evidence="8"/>
<comment type="catalytic activity">
    <reaction evidence="7 8">
        <text>(1S,2R)-1-C-(indol-3-yl)glycerol 3-phosphate + L-serine = D-glyceraldehyde 3-phosphate + L-tryptophan + H2O</text>
        <dbReference type="Rhea" id="RHEA:10532"/>
        <dbReference type="ChEBI" id="CHEBI:15377"/>
        <dbReference type="ChEBI" id="CHEBI:33384"/>
        <dbReference type="ChEBI" id="CHEBI:57912"/>
        <dbReference type="ChEBI" id="CHEBI:58866"/>
        <dbReference type="ChEBI" id="CHEBI:59776"/>
        <dbReference type="EC" id="4.2.1.20"/>
    </reaction>
</comment>
<keyword evidence="11" id="KW-1185">Reference proteome</keyword>
<dbReference type="InterPro" id="IPR013785">
    <property type="entry name" value="Aldolase_TIM"/>
</dbReference>
<dbReference type="RefSeq" id="WP_038607177.1">
    <property type="nucleotide sequence ID" value="NZ_CP008944.1"/>
</dbReference>
<dbReference type="Proteomes" id="UP000028504">
    <property type="component" value="Chromosome"/>
</dbReference>
<evidence type="ECO:0000256" key="7">
    <source>
        <dbReference type="ARBA" id="ARBA00049047"/>
    </source>
</evidence>
<comment type="similarity">
    <text evidence="8 9">Belongs to the TrpA family.</text>
</comment>
<dbReference type="CDD" id="cd04724">
    <property type="entry name" value="Tryptophan_synthase_alpha"/>
    <property type="match status" value="1"/>
</dbReference>
<feature type="active site" description="Proton acceptor" evidence="8">
    <location>
        <position position="61"/>
    </location>
</feature>
<dbReference type="PANTHER" id="PTHR43406">
    <property type="entry name" value="TRYPTOPHAN SYNTHASE, ALPHA CHAIN"/>
    <property type="match status" value="1"/>
</dbReference>
<accession>A0ABM5QQ23</accession>
<evidence type="ECO:0000256" key="1">
    <source>
        <dbReference type="ARBA" id="ARBA00004733"/>
    </source>
</evidence>
<organism evidence="10 11">
    <name type="scientific">Corynebacterium atypicum</name>
    <dbReference type="NCBI Taxonomy" id="191610"/>
    <lineage>
        <taxon>Bacteria</taxon>
        <taxon>Bacillati</taxon>
        <taxon>Actinomycetota</taxon>
        <taxon>Actinomycetes</taxon>
        <taxon>Mycobacteriales</taxon>
        <taxon>Corynebacteriaceae</taxon>
        <taxon>Corynebacterium</taxon>
    </lineage>
</organism>
<evidence type="ECO:0000256" key="2">
    <source>
        <dbReference type="ARBA" id="ARBA00011270"/>
    </source>
</evidence>
<keyword evidence="3 8" id="KW-0028">Amino-acid biosynthesis</keyword>
<keyword evidence="6 8" id="KW-0456">Lyase</keyword>
<dbReference type="Gene3D" id="3.20.20.70">
    <property type="entry name" value="Aldolase class I"/>
    <property type="match status" value="1"/>
</dbReference>
<dbReference type="NCBIfam" id="TIGR00262">
    <property type="entry name" value="trpA"/>
    <property type="match status" value="1"/>
</dbReference>
<evidence type="ECO:0000256" key="8">
    <source>
        <dbReference type="HAMAP-Rule" id="MF_00131"/>
    </source>
</evidence>
<evidence type="ECO:0000256" key="6">
    <source>
        <dbReference type="ARBA" id="ARBA00023239"/>
    </source>
</evidence>
<dbReference type="SUPFAM" id="SSF51366">
    <property type="entry name" value="Ribulose-phoshate binding barrel"/>
    <property type="match status" value="1"/>
</dbReference>
<dbReference type="EMBL" id="CP008944">
    <property type="protein sequence ID" value="AIG64878.1"/>
    <property type="molecule type" value="Genomic_DNA"/>
</dbReference>
<name>A0ABM5QQ23_9CORY</name>
<dbReference type="InterPro" id="IPR011060">
    <property type="entry name" value="RibuloseP-bd_barrel"/>
</dbReference>
<dbReference type="HAMAP" id="MF_00131">
    <property type="entry name" value="Trp_synth_alpha"/>
    <property type="match status" value="1"/>
</dbReference>
<keyword evidence="5 8" id="KW-0057">Aromatic amino acid biosynthesis</keyword>
<evidence type="ECO:0000313" key="10">
    <source>
        <dbReference type="EMBL" id="AIG64878.1"/>
    </source>
</evidence>
<comment type="pathway">
    <text evidence="1 8">Amino-acid biosynthesis; L-tryptophan biosynthesis; L-tryptophan from chorismate: step 5/5.</text>
</comment>
<comment type="function">
    <text evidence="8">The alpha subunit is responsible for the aldol cleavage of indoleglycerol phosphate to indole and glyceraldehyde 3-phosphate.</text>
</comment>
<keyword evidence="4 8" id="KW-0822">Tryptophan biosynthesis</keyword>
<reference evidence="10 11" key="1">
    <citation type="submission" date="2014-07" db="EMBL/GenBank/DDBJ databases">
        <title>Complete genome sequence of Corynebacterium atypicum DSM 44849: identifiction of the mycolic acid biosynthesis genes.</title>
        <authorList>
            <person name="Tippelt A."/>
            <person name="Mollmann S."/>
            <person name="Albersmeier A."/>
            <person name="Jaenicke S."/>
            <person name="Ruckert C."/>
            <person name="Tauch A."/>
        </authorList>
    </citation>
    <scope>NUCLEOTIDE SEQUENCE [LARGE SCALE GENOMIC DNA]</scope>
    <source>
        <strain evidence="10 11">R2070</strain>
    </source>
</reference>
<feature type="active site" description="Proton acceptor" evidence="8">
    <location>
        <position position="50"/>
    </location>
</feature>
<dbReference type="PANTHER" id="PTHR43406:SF1">
    <property type="entry name" value="TRYPTOPHAN SYNTHASE ALPHA CHAIN, CHLOROPLASTIC"/>
    <property type="match status" value="1"/>
</dbReference>
<proteinExistence type="inferred from homology"/>
<comment type="subunit">
    <text evidence="2 8">Tetramer of two alpha and two beta chains.</text>
</comment>
<dbReference type="InterPro" id="IPR002028">
    <property type="entry name" value="Trp_synthase_suA"/>
</dbReference>
<protein>
    <recommendedName>
        <fullName evidence="8">Tryptophan synthase alpha chain</fullName>
        <ecNumber evidence="8">4.2.1.20</ecNumber>
    </recommendedName>
</protein>
<evidence type="ECO:0000313" key="11">
    <source>
        <dbReference type="Proteomes" id="UP000028504"/>
    </source>
</evidence>
<evidence type="ECO:0000256" key="3">
    <source>
        <dbReference type="ARBA" id="ARBA00022605"/>
    </source>
</evidence>
<evidence type="ECO:0000256" key="5">
    <source>
        <dbReference type="ARBA" id="ARBA00023141"/>
    </source>
</evidence>
<gene>
    <name evidence="8" type="primary">trpA</name>
    <name evidence="10" type="ORF">CATYP_10365</name>
</gene>
<dbReference type="Pfam" id="PF00290">
    <property type="entry name" value="Trp_syntA"/>
    <property type="match status" value="1"/>
</dbReference>
<evidence type="ECO:0000256" key="9">
    <source>
        <dbReference type="RuleBase" id="RU003662"/>
    </source>
</evidence>
<sequence>MSDRYTDLFNRLADKDERAFVPFVMAADPSPEDSLTVIRKLVAVGADALELGVPFSDPSADGPTIQASHTRALAGGATVERVLDIIRTIRGEYPELPIGMLVYGNVPVTRGLENFYHEFHAAGADSILLPDVPLRESEPFVAAARAEGIDTVFIAPAHAGRETLADVATQATGYVYAISRDGVTGTERAATSDGLGNVIGQLAQLGAPPVLVGFGISTPEHVRQVCAAGAAGAITGSAITDILSRHLVDDAEKPVGEHGIPARKIGDRDALAQRLHNYVKEMKAATSSQ</sequence>
<evidence type="ECO:0000256" key="4">
    <source>
        <dbReference type="ARBA" id="ARBA00022822"/>
    </source>
</evidence>